<reference evidence="2" key="1">
    <citation type="submission" date="2020-10" db="EMBL/GenBank/DDBJ databases">
        <authorList>
            <person name="Gilroy R."/>
        </authorList>
    </citation>
    <scope>NUCLEOTIDE SEQUENCE</scope>
    <source>
        <strain evidence="2">CHK191-8634</strain>
    </source>
</reference>
<comment type="caution">
    <text evidence="2">The sequence shown here is derived from an EMBL/GenBank/DDBJ whole genome shotgun (WGS) entry which is preliminary data.</text>
</comment>
<keyword evidence="1" id="KW-1133">Transmembrane helix</keyword>
<proteinExistence type="predicted"/>
<reference evidence="2" key="2">
    <citation type="journal article" date="2021" name="PeerJ">
        <title>Extensive microbial diversity within the chicken gut microbiome revealed by metagenomics and culture.</title>
        <authorList>
            <person name="Gilroy R."/>
            <person name="Ravi A."/>
            <person name="Getino M."/>
            <person name="Pursley I."/>
            <person name="Horton D.L."/>
            <person name="Alikhan N.F."/>
            <person name="Baker D."/>
            <person name="Gharbi K."/>
            <person name="Hall N."/>
            <person name="Watson M."/>
            <person name="Adriaenssens E.M."/>
            <person name="Foster-Nyarko E."/>
            <person name="Jarju S."/>
            <person name="Secka A."/>
            <person name="Antonio M."/>
            <person name="Oren A."/>
            <person name="Chaudhuri R.R."/>
            <person name="La Ragione R."/>
            <person name="Hildebrand F."/>
            <person name="Pallen M.J."/>
        </authorList>
    </citation>
    <scope>NUCLEOTIDE SEQUENCE</scope>
    <source>
        <strain evidence="2">CHK191-8634</strain>
    </source>
</reference>
<dbReference type="Proteomes" id="UP000824073">
    <property type="component" value="Unassembled WGS sequence"/>
</dbReference>
<evidence type="ECO:0000256" key="1">
    <source>
        <dbReference type="SAM" id="Phobius"/>
    </source>
</evidence>
<feature type="transmembrane region" description="Helical" evidence="1">
    <location>
        <begin position="7"/>
        <end position="28"/>
    </location>
</feature>
<evidence type="ECO:0000313" key="3">
    <source>
        <dbReference type="Proteomes" id="UP000824073"/>
    </source>
</evidence>
<dbReference type="InterPro" id="IPR025945">
    <property type="entry name" value="DHHW"/>
</dbReference>
<dbReference type="EMBL" id="DVMR01000070">
    <property type="protein sequence ID" value="HIU44525.1"/>
    <property type="molecule type" value="Genomic_DNA"/>
</dbReference>
<gene>
    <name evidence="2" type="ORF">IAB67_09535</name>
</gene>
<organism evidence="2 3">
    <name type="scientific">Candidatus Ventrousia excrementavium</name>
    <dbReference type="NCBI Taxonomy" id="2840961"/>
    <lineage>
        <taxon>Bacteria</taxon>
        <taxon>Bacillati</taxon>
        <taxon>Bacillota</taxon>
        <taxon>Clostridia</taxon>
        <taxon>Eubacteriales</taxon>
        <taxon>Clostridiaceae</taxon>
        <taxon>Clostridiaceae incertae sedis</taxon>
        <taxon>Candidatus Ventrousia</taxon>
    </lineage>
</organism>
<keyword evidence="1" id="KW-0472">Membrane</keyword>
<dbReference type="AlphaFoldDB" id="A0A9D1S1K6"/>
<dbReference type="Pfam" id="PF14286">
    <property type="entry name" value="DHHW"/>
    <property type="match status" value="1"/>
</dbReference>
<accession>A0A9D1S1K6</accession>
<name>A0A9D1S1K6_9CLOT</name>
<protein>
    <recommendedName>
        <fullName evidence="4">AlgX/AlgJ SGNH hydrolase-like domain-containing protein</fullName>
    </recommendedName>
</protein>
<sequence>MQEKSKMPLIITALFCVFLFAGLLWNILTPDREFSPMENRMLEQRPVFSWQALFDGSYTSDAETWLTDQFAGRDWWVGLKYYCERALLKTENNGIYFADGDRLIERFDAPADGRMEQNLSAVAGLGDVTGLPVHFSLIPSAAWVYREDLPANAPNWDQQLLLDAASDIDGYFDLSQTLYNVRGLPAFYRTDHHWTTAGAYAAYEVIAREMGFDPLPLPEDGVTVPGFYGTLYSQAGARGYAPDEIVYYNIDGLSLWVDGEEKPIYDLSYADQKDKYSLFLGGNYPACIIRNDQNPDGERLLLIKDSFSNSLVPFLAQHFSEIHLIDPRYYMLPMSEYTQQNDIDRVLVLYQTKNFLQDSSIVITAK</sequence>
<keyword evidence="1" id="KW-0812">Transmembrane</keyword>
<evidence type="ECO:0000313" key="2">
    <source>
        <dbReference type="EMBL" id="HIU44525.1"/>
    </source>
</evidence>
<evidence type="ECO:0008006" key="4">
    <source>
        <dbReference type="Google" id="ProtNLM"/>
    </source>
</evidence>